<dbReference type="InterPro" id="IPR050546">
    <property type="entry name" value="Glycosyl_Hydrlase_16"/>
</dbReference>
<accession>A0ABZ1C522</accession>
<dbReference type="RefSeq" id="WP_324725972.1">
    <property type="nucleotide sequence ID" value="NZ_CP139781.1"/>
</dbReference>
<dbReference type="PANTHER" id="PTHR10963:SF55">
    <property type="entry name" value="GLYCOSIDE HYDROLASE FAMILY 16 PROTEIN"/>
    <property type="match status" value="1"/>
</dbReference>
<dbReference type="PROSITE" id="PS51762">
    <property type="entry name" value="GH16_2"/>
    <property type="match status" value="1"/>
</dbReference>
<evidence type="ECO:0000259" key="2">
    <source>
        <dbReference type="PROSITE" id="PS51762"/>
    </source>
</evidence>
<reference evidence="3 4" key="1">
    <citation type="submission" date="2023-12" db="EMBL/GenBank/DDBJ databases">
        <title>Description of an unclassified Opitutus bacterium of Verrucomicrobiota.</title>
        <authorList>
            <person name="Zhang D.-F."/>
        </authorList>
    </citation>
    <scope>NUCLEOTIDE SEQUENCE [LARGE SCALE GENOMIC DNA]</scope>
    <source>
        <strain evidence="3 4">WL0086</strain>
    </source>
</reference>
<dbReference type="SUPFAM" id="SSF49899">
    <property type="entry name" value="Concanavalin A-like lectins/glucanases"/>
    <property type="match status" value="1"/>
</dbReference>
<sequence length="257" mass="28985">MAAKDPAATAQPGSDWELVWNDEFDGTGLPDAAKWTYDVGGHGWGNNEKQFYTQARLENARQHDGKLHITARREAWEGNDYTSARVISSGLGDFQYGRFEIRAKLPAARGSWAAIWMMPSDWDFSQGGWPDVGEIDIMEHVGHDPGVIHASAHSRDYQWQKGTQKTGTISVPRATEAFHTYVLEWSENRLAAYVDDALYFEYLNEGDGEGKWPYVKPFYLILNVAVGGEWGMVKGIDEAAFPQTMEVDYVRVYRATH</sequence>
<organism evidence="3 4">
    <name type="scientific">Actomonas aquatica</name>
    <dbReference type="NCBI Taxonomy" id="2866162"/>
    <lineage>
        <taxon>Bacteria</taxon>
        <taxon>Pseudomonadati</taxon>
        <taxon>Verrucomicrobiota</taxon>
        <taxon>Opitutia</taxon>
        <taxon>Opitutales</taxon>
        <taxon>Opitutaceae</taxon>
        <taxon>Actomonas</taxon>
    </lineage>
</organism>
<evidence type="ECO:0000313" key="4">
    <source>
        <dbReference type="Proteomes" id="UP000738431"/>
    </source>
</evidence>
<dbReference type="Pfam" id="PF00722">
    <property type="entry name" value="Glyco_hydro_16"/>
    <property type="match status" value="1"/>
</dbReference>
<dbReference type="CDD" id="cd08023">
    <property type="entry name" value="GH16_laminarinase_like"/>
    <property type="match status" value="1"/>
</dbReference>
<dbReference type="PANTHER" id="PTHR10963">
    <property type="entry name" value="GLYCOSYL HYDROLASE-RELATED"/>
    <property type="match status" value="1"/>
</dbReference>
<comment type="similarity">
    <text evidence="1">Belongs to the glycosyl hydrolase 16 family.</text>
</comment>
<dbReference type="EMBL" id="CP139781">
    <property type="protein sequence ID" value="WRQ85614.1"/>
    <property type="molecule type" value="Genomic_DNA"/>
</dbReference>
<protein>
    <submittedName>
        <fullName evidence="3">Glycoside hydrolase family 16 protein</fullName>
    </submittedName>
</protein>
<dbReference type="Gene3D" id="2.60.120.200">
    <property type="match status" value="1"/>
</dbReference>
<keyword evidence="3" id="KW-0378">Hydrolase</keyword>
<dbReference type="InterPro" id="IPR013320">
    <property type="entry name" value="ConA-like_dom_sf"/>
</dbReference>
<feature type="domain" description="GH16" evidence="2">
    <location>
        <begin position="14"/>
        <end position="257"/>
    </location>
</feature>
<name>A0ABZ1C522_9BACT</name>
<dbReference type="Proteomes" id="UP000738431">
    <property type="component" value="Chromosome"/>
</dbReference>
<evidence type="ECO:0000256" key="1">
    <source>
        <dbReference type="ARBA" id="ARBA00006865"/>
    </source>
</evidence>
<dbReference type="GO" id="GO:0016787">
    <property type="term" value="F:hydrolase activity"/>
    <property type="evidence" value="ECO:0007669"/>
    <property type="project" value="UniProtKB-KW"/>
</dbReference>
<evidence type="ECO:0000313" key="3">
    <source>
        <dbReference type="EMBL" id="WRQ85614.1"/>
    </source>
</evidence>
<dbReference type="InterPro" id="IPR000757">
    <property type="entry name" value="Beta-glucanase-like"/>
</dbReference>
<gene>
    <name evidence="3" type="ORF">K1X11_012450</name>
</gene>
<keyword evidence="4" id="KW-1185">Reference proteome</keyword>
<proteinExistence type="inferred from homology"/>